<dbReference type="EMBL" id="LNIX01000003">
    <property type="protein sequence ID" value="OXA58744.1"/>
    <property type="molecule type" value="Genomic_DNA"/>
</dbReference>
<comment type="caution">
    <text evidence="2">The sequence shown here is derived from an EMBL/GenBank/DDBJ whole genome shotgun (WGS) entry which is preliminary data.</text>
</comment>
<accession>A0A226EP06</accession>
<evidence type="ECO:0000313" key="3">
    <source>
        <dbReference type="Proteomes" id="UP000198287"/>
    </source>
</evidence>
<keyword evidence="3" id="KW-1185">Reference proteome</keyword>
<dbReference type="Proteomes" id="UP000198287">
    <property type="component" value="Unassembled WGS sequence"/>
</dbReference>
<evidence type="ECO:0000256" key="1">
    <source>
        <dbReference type="SAM" id="MobiDB-lite"/>
    </source>
</evidence>
<evidence type="ECO:0000313" key="2">
    <source>
        <dbReference type="EMBL" id="OXA58744.1"/>
    </source>
</evidence>
<sequence>MQSWYEDTTSDDDTDQNTDSDLESDIIDNIPTGEKLCSCAKQGSSKRRMRTIGLQTEDTSSLVLVNNEATKCYQNSWRWNTRSPAVKEQLCDLSAIRRIQQQQVAMLLQQNRYFGEKEMHAPLIICTEANSYNISGYLLNLKRRVCKFYVFEVRHLPWKLETSSGDWDNTEIKMKNAIFSLLLWDQEILMMKKFSAFANSWAINHSDCNFGKIAIGFLEHFTSCENIIRVNSNAQVSRHRDTEVFAKLIQPARELMCFNLSRFRQYIQNVYGILDFEGSHSFVDNFQQNAKGDGYFAKTFRFDYFLTKVNQNVAKWRKGCKKCDLKFANNVNFKTDLGSESSESDLDIMPYPLTDNSW</sequence>
<gene>
    <name evidence="2" type="ORF">Fcan01_07590</name>
</gene>
<feature type="compositionally biased region" description="Acidic residues" evidence="1">
    <location>
        <begin position="8"/>
        <end position="26"/>
    </location>
</feature>
<name>A0A226EP06_FOLCA</name>
<reference evidence="2 3" key="1">
    <citation type="submission" date="2015-12" db="EMBL/GenBank/DDBJ databases">
        <title>The genome of Folsomia candida.</title>
        <authorList>
            <person name="Faddeeva A."/>
            <person name="Derks M.F."/>
            <person name="Anvar Y."/>
            <person name="Smit S."/>
            <person name="Van Straalen N."/>
            <person name="Roelofs D."/>
        </authorList>
    </citation>
    <scope>NUCLEOTIDE SEQUENCE [LARGE SCALE GENOMIC DNA]</scope>
    <source>
        <strain evidence="2 3">VU population</strain>
        <tissue evidence="2">Whole body</tissue>
    </source>
</reference>
<feature type="region of interest" description="Disordered" evidence="1">
    <location>
        <begin position="1"/>
        <end position="26"/>
    </location>
</feature>
<protein>
    <submittedName>
        <fullName evidence="2">Uncharacterized protein</fullName>
    </submittedName>
</protein>
<proteinExistence type="predicted"/>
<organism evidence="2 3">
    <name type="scientific">Folsomia candida</name>
    <name type="common">Springtail</name>
    <dbReference type="NCBI Taxonomy" id="158441"/>
    <lineage>
        <taxon>Eukaryota</taxon>
        <taxon>Metazoa</taxon>
        <taxon>Ecdysozoa</taxon>
        <taxon>Arthropoda</taxon>
        <taxon>Hexapoda</taxon>
        <taxon>Collembola</taxon>
        <taxon>Entomobryomorpha</taxon>
        <taxon>Isotomoidea</taxon>
        <taxon>Isotomidae</taxon>
        <taxon>Proisotominae</taxon>
        <taxon>Folsomia</taxon>
    </lineage>
</organism>
<dbReference type="AlphaFoldDB" id="A0A226EP06"/>